<evidence type="ECO:0000256" key="1">
    <source>
        <dbReference type="SAM" id="Phobius"/>
    </source>
</evidence>
<evidence type="ECO:0000313" key="2">
    <source>
        <dbReference type="EMBL" id="MDC0721746.1"/>
    </source>
</evidence>
<feature type="transmembrane region" description="Helical" evidence="1">
    <location>
        <begin position="199"/>
        <end position="222"/>
    </location>
</feature>
<feature type="transmembrane region" description="Helical" evidence="1">
    <location>
        <begin position="114"/>
        <end position="133"/>
    </location>
</feature>
<protein>
    <submittedName>
        <fullName evidence="2">HXXEE domain-containing protein</fullName>
    </submittedName>
</protein>
<dbReference type="InterPro" id="IPR025671">
    <property type="entry name" value="HXXEE"/>
</dbReference>
<evidence type="ECO:0000313" key="3">
    <source>
        <dbReference type="Proteomes" id="UP001221686"/>
    </source>
</evidence>
<comment type="caution">
    <text evidence="2">The sequence shown here is derived from an EMBL/GenBank/DDBJ whole genome shotgun (WGS) entry which is preliminary data.</text>
</comment>
<sequence length="228" mass="24559">MESFLRDWPFIGLGLAVLLLVWLAIQPARGGSRWRDPAWLLALLWPMYLLHQFEEHGIDLLGRRYAFLVDLCRTLGYPDLAHCPADEATMCAVNVGGCQIAFVTAVLLRRRWPLVAACAWGIPLVNGLIHIAGSLAQGTYGAGLLTSVVLFVPLSLWVLRASVRAGVLRPAQCGWVVATGVVMHALLIASLLLVGRGLLSHSAMLALNVVNGFLPLAIGAAVSRRPAS</sequence>
<feature type="transmembrane region" description="Helical" evidence="1">
    <location>
        <begin position="139"/>
        <end position="159"/>
    </location>
</feature>
<dbReference type="Proteomes" id="UP001221686">
    <property type="component" value="Unassembled WGS sequence"/>
</dbReference>
<proteinExistence type="predicted"/>
<feature type="transmembrane region" description="Helical" evidence="1">
    <location>
        <begin position="6"/>
        <end position="25"/>
    </location>
</feature>
<keyword evidence="1" id="KW-0472">Membrane</keyword>
<dbReference type="EMBL" id="JAQNDL010000003">
    <property type="protein sequence ID" value="MDC0721746.1"/>
    <property type="molecule type" value="Genomic_DNA"/>
</dbReference>
<reference evidence="2 3" key="1">
    <citation type="submission" date="2022-11" db="EMBL/GenBank/DDBJ databases">
        <title>Minimal conservation of predation-associated metabolite biosynthetic gene clusters underscores biosynthetic potential of Myxococcota including descriptions for ten novel species: Archangium lansinium sp. nov., Myxococcus landrumus sp. nov., Nannocystis bai.</title>
        <authorList>
            <person name="Ahearne A."/>
            <person name="Stevens C."/>
            <person name="Dowd S."/>
        </authorList>
    </citation>
    <scope>NUCLEOTIDE SEQUENCE [LARGE SCALE GENOMIC DNA]</scope>
    <source>
        <strain evidence="2 3">BB15-2</strain>
    </source>
</reference>
<keyword evidence="1" id="KW-0812">Transmembrane</keyword>
<keyword evidence="1" id="KW-1133">Transmembrane helix</keyword>
<keyword evidence="3" id="KW-1185">Reference proteome</keyword>
<gene>
    <name evidence="2" type="ORF">POL25_32860</name>
</gene>
<name>A0ABT5E7A4_9BACT</name>
<dbReference type="RefSeq" id="WP_272090252.1">
    <property type="nucleotide sequence ID" value="NZ_JAQNDL010000003.1"/>
</dbReference>
<feature type="transmembrane region" description="Helical" evidence="1">
    <location>
        <begin position="171"/>
        <end position="193"/>
    </location>
</feature>
<organism evidence="2 3">
    <name type="scientific">Nannocystis bainbridge</name>
    <dbReference type="NCBI Taxonomy" id="2995303"/>
    <lineage>
        <taxon>Bacteria</taxon>
        <taxon>Pseudomonadati</taxon>
        <taxon>Myxococcota</taxon>
        <taxon>Polyangia</taxon>
        <taxon>Nannocystales</taxon>
        <taxon>Nannocystaceae</taxon>
        <taxon>Nannocystis</taxon>
    </lineage>
</organism>
<accession>A0ABT5E7A4</accession>
<dbReference type="Pfam" id="PF13787">
    <property type="entry name" value="HXXEE"/>
    <property type="match status" value="1"/>
</dbReference>